<feature type="domain" description="RNA polymerase sigma-70 region 2" evidence="6">
    <location>
        <begin position="30"/>
        <end position="89"/>
    </location>
</feature>
<dbReference type="Gene3D" id="1.10.10.10">
    <property type="entry name" value="Winged helix-like DNA-binding domain superfamily/Winged helix DNA-binding domain"/>
    <property type="match status" value="1"/>
</dbReference>
<dbReference type="SUPFAM" id="SSF88659">
    <property type="entry name" value="Sigma3 and sigma4 domains of RNA polymerase sigma factors"/>
    <property type="match status" value="1"/>
</dbReference>
<dbReference type="EMBL" id="FOHB01000003">
    <property type="protein sequence ID" value="SES14608.1"/>
    <property type="molecule type" value="Genomic_DNA"/>
</dbReference>
<dbReference type="InterPro" id="IPR036388">
    <property type="entry name" value="WH-like_DNA-bd_sf"/>
</dbReference>
<dbReference type="Pfam" id="PF04542">
    <property type="entry name" value="Sigma70_r2"/>
    <property type="match status" value="1"/>
</dbReference>
<dbReference type="InterPro" id="IPR039425">
    <property type="entry name" value="RNA_pol_sigma-70-like"/>
</dbReference>
<evidence type="ECO:0000256" key="2">
    <source>
        <dbReference type="ARBA" id="ARBA00023015"/>
    </source>
</evidence>
<evidence type="ECO:0000313" key="9">
    <source>
        <dbReference type="Proteomes" id="UP000199019"/>
    </source>
</evidence>
<dbReference type="PANTHER" id="PTHR43133">
    <property type="entry name" value="RNA POLYMERASE ECF-TYPE SIGMA FACTO"/>
    <property type="match status" value="1"/>
</dbReference>
<dbReference type="InterPro" id="IPR013325">
    <property type="entry name" value="RNA_pol_sigma_r2"/>
</dbReference>
<dbReference type="InterPro" id="IPR007627">
    <property type="entry name" value="RNA_pol_sigma70_r2"/>
</dbReference>
<dbReference type="PANTHER" id="PTHR43133:SF50">
    <property type="entry name" value="ECF RNA POLYMERASE SIGMA FACTOR SIGM"/>
    <property type="match status" value="1"/>
</dbReference>
<evidence type="ECO:0000313" key="8">
    <source>
        <dbReference type="EMBL" id="SES14608.1"/>
    </source>
</evidence>
<keyword evidence="2" id="KW-0805">Transcription regulation</keyword>
<dbReference type="InterPro" id="IPR013324">
    <property type="entry name" value="RNA_pol_sigma_r3/r4-like"/>
</dbReference>
<dbReference type="Proteomes" id="UP000199019">
    <property type="component" value="Unassembled WGS sequence"/>
</dbReference>
<dbReference type="SUPFAM" id="SSF88946">
    <property type="entry name" value="Sigma2 domain of RNA polymerase sigma factors"/>
    <property type="match status" value="1"/>
</dbReference>
<reference evidence="9" key="1">
    <citation type="submission" date="2016-10" db="EMBL/GenBank/DDBJ databases">
        <authorList>
            <person name="Varghese N."/>
            <person name="Submissions S."/>
        </authorList>
    </citation>
    <scope>NUCLEOTIDE SEQUENCE [LARGE SCALE GENOMIC DNA]</scope>
    <source>
        <strain evidence="9">CGMCC 1.6963</strain>
    </source>
</reference>
<gene>
    <name evidence="8" type="ORF">SAMN05216199_2188</name>
</gene>
<evidence type="ECO:0000256" key="5">
    <source>
        <dbReference type="ARBA" id="ARBA00023163"/>
    </source>
</evidence>
<dbReference type="STRING" id="587636.SAMN05216199_2188"/>
<feature type="domain" description="RNA polymerase sigma factor 70 region 4 type 2" evidence="7">
    <location>
        <begin position="127"/>
        <end position="176"/>
    </location>
</feature>
<dbReference type="Gene3D" id="1.10.1740.10">
    <property type="match status" value="1"/>
</dbReference>
<dbReference type="GO" id="GO:0003677">
    <property type="term" value="F:DNA binding"/>
    <property type="evidence" value="ECO:0007669"/>
    <property type="project" value="UniProtKB-KW"/>
</dbReference>
<evidence type="ECO:0000259" key="6">
    <source>
        <dbReference type="Pfam" id="PF04542"/>
    </source>
</evidence>
<organism evidence="8 9">
    <name type="scientific">Pedococcus cremeus</name>
    <dbReference type="NCBI Taxonomy" id="587636"/>
    <lineage>
        <taxon>Bacteria</taxon>
        <taxon>Bacillati</taxon>
        <taxon>Actinomycetota</taxon>
        <taxon>Actinomycetes</taxon>
        <taxon>Micrococcales</taxon>
        <taxon>Intrasporangiaceae</taxon>
        <taxon>Pedococcus</taxon>
    </lineage>
</organism>
<keyword evidence="9" id="KW-1185">Reference proteome</keyword>
<comment type="similarity">
    <text evidence="1">Belongs to the sigma-70 factor family. ECF subfamily.</text>
</comment>
<dbReference type="NCBIfam" id="TIGR02937">
    <property type="entry name" value="sigma70-ECF"/>
    <property type="match status" value="1"/>
</dbReference>
<evidence type="ECO:0000259" key="7">
    <source>
        <dbReference type="Pfam" id="PF08281"/>
    </source>
</evidence>
<dbReference type="InterPro" id="IPR013249">
    <property type="entry name" value="RNA_pol_sigma70_r4_t2"/>
</dbReference>
<proteinExistence type="inferred from homology"/>
<dbReference type="GO" id="GO:0016987">
    <property type="term" value="F:sigma factor activity"/>
    <property type="evidence" value="ECO:0007669"/>
    <property type="project" value="UniProtKB-KW"/>
</dbReference>
<dbReference type="RefSeq" id="WP_245735725.1">
    <property type="nucleotide sequence ID" value="NZ_FOHB01000003.1"/>
</dbReference>
<dbReference type="AlphaFoldDB" id="A0A1H9UZ27"/>
<evidence type="ECO:0000256" key="3">
    <source>
        <dbReference type="ARBA" id="ARBA00023082"/>
    </source>
</evidence>
<sequence>MVDRGAGGSAAVEPREADDAIAHLYAGHWAGLVRLAWLLLRDDQLAEEVTQEAFIAVHAGWASLRDPAKAVAYLRRSVVNGARSSLRHRGVEERWVERQKTDRTALGTPEPGPEERLLALESHAVMIDALARLSQRQREVLTMRYYLDLSEAEIADALGISAGSVKAHAHRGLAALRDQMEARR</sequence>
<dbReference type="InterPro" id="IPR014284">
    <property type="entry name" value="RNA_pol_sigma-70_dom"/>
</dbReference>
<dbReference type="Pfam" id="PF08281">
    <property type="entry name" value="Sigma70_r4_2"/>
    <property type="match status" value="1"/>
</dbReference>
<dbReference type="CDD" id="cd06171">
    <property type="entry name" value="Sigma70_r4"/>
    <property type="match status" value="1"/>
</dbReference>
<protein>
    <submittedName>
        <fullName evidence="8">RNA polymerase sigma-70 factor, sigma-E family</fullName>
    </submittedName>
</protein>
<dbReference type="GO" id="GO:0006352">
    <property type="term" value="P:DNA-templated transcription initiation"/>
    <property type="evidence" value="ECO:0007669"/>
    <property type="project" value="InterPro"/>
</dbReference>
<keyword evidence="5" id="KW-0804">Transcription</keyword>
<keyword evidence="3" id="KW-0731">Sigma factor</keyword>
<evidence type="ECO:0000256" key="1">
    <source>
        <dbReference type="ARBA" id="ARBA00010641"/>
    </source>
</evidence>
<accession>A0A1H9UZ27</accession>
<name>A0A1H9UZ27_9MICO</name>
<evidence type="ECO:0000256" key="4">
    <source>
        <dbReference type="ARBA" id="ARBA00023125"/>
    </source>
</evidence>
<keyword evidence="4" id="KW-0238">DNA-binding</keyword>